<feature type="compositionally biased region" description="Polar residues" evidence="1">
    <location>
        <begin position="570"/>
        <end position="605"/>
    </location>
</feature>
<name>A0A078AKR8_STYLE</name>
<feature type="region of interest" description="Disordered" evidence="1">
    <location>
        <begin position="553"/>
        <end position="624"/>
    </location>
</feature>
<evidence type="ECO:0000313" key="2">
    <source>
        <dbReference type="EMBL" id="CDW82486.1"/>
    </source>
</evidence>
<protein>
    <submittedName>
        <fullName evidence="2">Uncharacterized protein</fullName>
    </submittedName>
</protein>
<accession>A0A078AKR8</accession>
<dbReference type="AlphaFoldDB" id="A0A078AKR8"/>
<dbReference type="InParanoid" id="A0A078AKR8"/>
<evidence type="ECO:0000313" key="3">
    <source>
        <dbReference type="Proteomes" id="UP000039865"/>
    </source>
</evidence>
<keyword evidence="3" id="KW-1185">Reference proteome</keyword>
<dbReference type="Proteomes" id="UP000039865">
    <property type="component" value="Unassembled WGS sequence"/>
</dbReference>
<gene>
    <name evidence="2" type="primary">Contig781.g853</name>
    <name evidence="2" type="ORF">STYLEM_11519</name>
</gene>
<sequence length="819" mass="96843">MKKSLNYQQLIQSESPQTGGIQILMKSYQTIDMLNRKTGVVQTGQIKNEKYIKILDDNSFQRKTDNQMIVPITVTKYMNDTIENQVEGKNPTVIRCIYNKDKVQKQLFRISSQFRMDGKSENHQKYDFSMITDMKLVSIIKEVQQRQKEKQIESMNDLAYRVTLEKFTNTSTTLQSNEGGIMNPRNLLYSLTSKTAYDSFGNYNSIQPSNEIFFAQMRFQEEIDKVFQTNIQFCTTDSRLDEMNIIELKSTNYQSIIEQMNTLVDLLNRILKTNRGFQIQEFVVDFAQDYKDELYYFLQIKYINCVPYISALSPSKQISSNQQQGFKVQQFELNKVKENQSPIKHNKIHYNKNGKDPYECYGDYCDLENLGHIALPRVHQEIIFEILKERTNQKNVKMQSNHFFENLSKANANEINLQSLPIDDAYSYYIIQKTIIKDRQTIKIGNVTRNQLTTLYSRVRVCTSCYCVYKALEKYYFKNLYRQQKQRLKIQKMKQVRNVEFLKFDSDESSDLDTMRRLNNNNTKESKAKDNDMRDKIDQAVLKMFQIMSKQNSNTVSNQISPKHHRRQSSYDNSQKMSQRTVQIQAQIQDTERFTTTNSKPSPQKSKVGLPPLAKQLNARKDSNLDEIREMDNTHRIQLQIQRQKQKIQRKEQRNMSNLLQELRIRPRSVQEGVNYQQDQLPQSTTHSTTLYQNKFISPQIYKTADSSQNDPFDQYNTQEIRNQYIYPQLDQIGRNSLDNIQFEDTQSTLQIQKKPQPLSNSELGKMIKTSYIFNPKQLDRQSFEQCLSHIYVHQYDDMQIIKKRRQMREFQMSNKKRL</sequence>
<dbReference type="EMBL" id="CCKQ01010961">
    <property type="protein sequence ID" value="CDW82486.1"/>
    <property type="molecule type" value="Genomic_DNA"/>
</dbReference>
<proteinExistence type="predicted"/>
<organism evidence="2 3">
    <name type="scientific">Stylonychia lemnae</name>
    <name type="common">Ciliate</name>
    <dbReference type="NCBI Taxonomy" id="5949"/>
    <lineage>
        <taxon>Eukaryota</taxon>
        <taxon>Sar</taxon>
        <taxon>Alveolata</taxon>
        <taxon>Ciliophora</taxon>
        <taxon>Intramacronucleata</taxon>
        <taxon>Spirotrichea</taxon>
        <taxon>Stichotrichia</taxon>
        <taxon>Sporadotrichida</taxon>
        <taxon>Oxytrichidae</taxon>
        <taxon>Stylonychinae</taxon>
        <taxon>Stylonychia</taxon>
    </lineage>
</organism>
<evidence type="ECO:0000256" key="1">
    <source>
        <dbReference type="SAM" id="MobiDB-lite"/>
    </source>
</evidence>
<feature type="region of interest" description="Disordered" evidence="1">
    <location>
        <begin position="512"/>
        <end position="532"/>
    </location>
</feature>
<reference evidence="2 3" key="1">
    <citation type="submission" date="2014-06" db="EMBL/GenBank/DDBJ databases">
        <authorList>
            <person name="Swart Estienne"/>
        </authorList>
    </citation>
    <scope>NUCLEOTIDE SEQUENCE [LARGE SCALE GENOMIC DNA]</scope>
    <source>
        <strain evidence="2 3">130c</strain>
    </source>
</reference>